<accession>A0A6J5QXM5</accession>
<reference evidence="2" key="1">
    <citation type="submission" date="2020-05" db="EMBL/GenBank/DDBJ databases">
        <authorList>
            <person name="Chiriac C."/>
            <person name="Salcher M."/>
            <person name="Ghai R."/>
            <person name="Kavagutti S V."/>
        </authorList>
    </citation>
    <scope>NUCLEOTIDE SEQUENCE</scope>
</reference>
<feature type="region of interest" description="Disordered" evidence="1">
    <location>
        <begin position="1"/>
        <end position="34"/>
    </location>
</feature>
<feature type="compositionally biased region" description="Basic and acidic residues" evidence="1">
    <location>
        <begin position="1"/>
        <end position="14"/>
    </location>
</feature>
<gene>
    <name evidence="2" type="ORF">UFOVP1130_46</name>
</gene>
<sequence length="182" mass="19874">MSRGSEEPTERVVPEIHTPARAPGTNGPDDKGYEAKLTSSVKMDSNKPMTIRRLGDVGGARIAIRQPNSSMIEMLESTGKTSSREQLEKNHPYAIGSAPQLSPEDGQARLDAYFTERDVSLAAEKSKKAKARSEARAARKQDLLPNAKPSKRTKRIANPMVATAEYPKPSIPNPKAPKRKAK</sequence>
<proteinExistence type="predicted"/>
<evidence type="ECO:0000256" key="1">
    <source>
        <dbReference type="SAM" id="MobiDB-lite"/>
    </source>
</evidence>
<feature type="region of interest" description="Disordered" evidence="1">
    <location>
        <begin position="123"/>
        <end position="182"/>
    </location>
</feature>
<dbReference type="EMBL" id="LR797078">
    <property type="protein sequence ID" value="CAB4185405.1"/>
    <property type="molecule type" value="Genomic_DNA"/>
</dbReference>
<organism evidence="2">
    <name type="scientific">uncultured Caudovirales phage</name>
    <dbReference type="NCBI Taxonomy" id="2100421"/>
    <lineage>
        <taxon>Viruses</taxon>
        <taxon>Duplodnaviria</taxon>
        <taxon>Heunggongvirae</taxon>
        <taxon>Uroviricota</taxon>
        <taxon>Caudoviricetes</taxon>
        <taxon>Peduoviridae</taxon>
        <taxon>Maltschvirus</taxon>
        <taxon>Maltschvirus maltsch</taxon>
    </lineage>
</organism>
<name>A0A6J5QXM5_9CAUD</name>
<protein>
    <submittedName>
        <fullName evidence="2">Uncharacterized protein</fullName>
    </submittedName>
</protein>
<feature type="compositionally biased region" description="Basic and acidic residues" evidence="1">
    <location>
        <begin position="131"/>
        <end position="142"/>
    </location>
</feature>
<evidence type="ECO:0000313" key="2">
    <source>
        <dbReference type="EMBL" id="CAB4185405.1"/>
    </source>
</evidence>